<keyword evidence="2" id="KW-0479">Metal-binding</keyword>
<dbReference type="EC" id="3.1.-.-" evidence="4"/>
<gene>
    <name evidence="4" type="ORF">MCOR_23984</name>
</gene>
<evidence type="ECO:0000256" key="1">
    <source>
        <dbReference type="ARBA" id="ARBA00001968"/>
    </source>
</evidence>
<evidence type="ECO:0000313" key="5">
    <source>
        <dbReference type="Proteomes" id="UP000507470"/>
    </source>
</evidence>
<evidence type="ECO:0000259" key="3">
    <source>
        <dbReference type="Pfam" id="PF13359"/>
    </source>
</evidence>
<dbReference type="OrthoDB" id="6124324at2759"/>
<sequence>MIYYLQFAVVPYLITKYEAQLESKGKKTELSYGTTYSFSCYSMAESPPHFLKGDTLGYDKGTVSRVVSNVTESLIEMKDDFVRRPTDADSIDRIKCCFYRQCNFSNVLGCTDCTHVRIQATSDDEPSYVNRKMYHSITVQAVCDYEGRFTNIYANWPGSTHDSHIFNTSTQITDATNHRCDKSQMRQITGVKMKPEKICRIFGACPVLHNIALFRCEPLVNEDCDVRLDQLVQVTAFLEVQDERNIREHVVKVFVSN</sequence>
<dbReference type="GO" id="GO:0016787">
    <property type="term" value="F:hydrolase activity"/>
    <property type="evidence" value="ECO:0007669"/>
    <property type="project" value="UniProtKB-KW"/>
</dbReference>
<accession>A0A6J8C283</accession>
<evidence type="ECO:0000313" key="4">
    <source>
        <dbReference type="EMBL" id="CAC5388737.1"/>
    </source>
</evidence>
<dbReference type="Proteomes" id="UP000507470">
    <property type="component" value="Unassembled WGS sequence"/>
</dbReference>
<dbReference type="AlphaFoldDB" id="A0A6J8C283"/>
<comment type="cofactor">
    <cofactor evidence="1">
        <name>a divalent metal cation</name>
        <dbReference type="ChEBI" id="CHEBI:60240"/>
    </cofactor>
</comment>
<dbReference type="InterPro" id="IPR027806">
    <property type="entry name" value="HARBI1_dom"/>
</dbReference>
<reference evidence="4 5" key="1">
    <citation type="submission" date="2020-06" db="EMBL/GenBank/DDBJ databases">
        <authorList>
            <person name="Li R."/>
            <person name="Bekaert M."/>
        </authorList>
    </citation>
    <scope>NUCLEOTIDE SEQUENCE [LARGE SCALE GENOMIC DNA]</scope>
    <source>
        <strain evidence="5">wild</strain>
    </source>
</reference>
<dbReference type="Pfam" id="PF13359">
    <property type="entry name" value="DDE_Tnp_4"/>
    <property type="match status" value="1"/>
</dbReference>
<dbReference type="GO" id="GO:0046872">
    <property type="term" value="F:metal ion binding"/>
    <property type="evidence" value="ECO:0007669"/>
    <property type="project" value="UniProtKB-KW"/>
</dbReference>
<organism evidence="4 5">
    <name type="scientific">Mytilus coruscus</name>
    <name type="common">Sea mussel</name>
    <dbReference type="NCBI Taxonomy" id="42192"/>
    <lineage>
        <taxon>Eukaryota</taxon>
        <taxon>Metazoa</taxon>
        <taxon>Spiralia</taxon>
        <taxon>Lophotrochozoa</taxon>
        <taxon>Mollusca</taxon>
        <taxon>Bivalvia</taxon>
        <taxon>Autobranchia</taxon>
        <taxon>Pteriomorphia</taxon>
        <taxon>Mytilida</taxon>
        <taxon>Mytiloidea</taxon>
        <taxon>Mytilidae</taxon>
        <taxon>Mytilinae</taxon>
        <taxon>Mytilus</taxon>
    </lineage>
</organism>
<dbReference type="InterPro" id="IPR026103">
    <property type="entry name" value="HARBI1_animal"/>
</dbReference>
<keyword evidence="5" id="KW-1185">Reference proteome</keyword>
<evidence type="ECO:0000256" key="2">
    <source>
        <dbReference type="ARBA" id="ARBA00022723"/>
    </source>
</evidence>
<proteinExistence type="predicted"/>
<name>A0A6J8C283_MYTCO</name>
<protein>
    <submittedName>
        <fullName evidence="4">HARBI1</fullName>
        <ecNumber evidence="4">3.1.-.-</ecNumber>
    </submittedName>
</protein>
<dbReference type="EMBL" id="CACVKT020004253">
    <property type="protein sequence ID" value="CAC5388737.1"/>
    <property type="molecule type" value="Genomic_DNA"/>
</dbReference>
<keyword evidence="4" id="KW-0378">Hydrolase</keyword>
<feature type="domain" description="DDE Tnp4" evidence="3">
    <location>
        <begin position="112"/>
        <end position="173"/>
    </location>
</feature>
<dbReference type="PRINTS" id="PR02086">
    <property type="entry name" value="PUTNUCHARBI1"/>
</dbReference>